<feature type="domain" description="BTB" evidence="1">
    <location>
        <begin position="1"/>
        <end position="73"/>
    </location>
</feature>
<dbReference type="InterPro" id="IPR000210">
    <property type="entry name" value="BTB/POZ_dom"/>
</dbReference>
<dbReference type="SUPFAM" id="SSF54695">
    <property type="entry name" value="POZ domain"/>
    <property type="match status" value="1"/>
</dbReference>
<reference evidence="2 3" key="1">
    <citation type="journal article" date="2012" name="Science">
        <title>The Paleozoic origin of enzymatic lignin decomposition reconstructed from 31 fungal genomes.</title>
        <authorList>
            <person name="Floudas D."/>
            <person name="Binder M."/>
            <person name="Riley R."/>
            <person name="Barry K."/>
            <person name="Blanchette R.A."/>
            <person name="Henrissat B."/>
            <person name="Martinez A.T."/>
            <person name="Otillar R."/>
            <person name="Spatafora J.W."/>
            <person name="Yadav J.S."/>
            <person name="Aerts A."/>
            <person name="Benoit I."/>
            <person name="Boyd A."/>
            <person name="Carlson A."/>
            <person name="Copeland A."/>
            <person name="Coutinho P.M."/>
            <person name="de Vries R.P."/>
            <person name="Ferreira P."/>
            <person name="Findley K."/>
            <person name="Foster B."/>
            <person name="Gaskell J."/>
            <person name="Glotzer D."/>
            <person name="Gorecki P."/>
            <person name="Heitman J."/>
            <person name="Hesse C."/>
            <person name="Hori C."/>
            <person name="Igarashi K."/>
            <person name="Jurgens J.A."/>
            <person name="Kallen N."/>
            <person name="Kersten P."/>
            <person name="Kohler A."/>
            <person name="Kuees U."/>
            <person name="Kumar T.K.A."/>
            <person name="Kuo A."/>
            <person name="LaButti K."/>
            <person name="Larrondo L.F."/>
            <person name="Lindquist E."/>
            <person name="Ling A."/>
            <person name="Lombard V."/>
            <person name="Lucas S."/>
            <person name="Lundell T."/>
            <person name="Martin R."/>
            <person name="McLaughlin D.J."/>
            <person name="Morgenstern I."/>
            <person name="Morin E."/>
            <person name="Murat C."/>
            <person name="Nagy L.G."/>
            <person name="Nolan M."/>
            <person name="Ohm R.A."/>
            <person name="Patyshakuliyeva A."/>
            <person name="Rokas A."/>
            <person name="Ruiz-Duenas F.J."/>
            <person name="Sabat G."/>
            <person name="Salamov A."/>
            <person name="Samejima M."/>
            <person name="Schmutz J."/>
            <person name="Slot J.C."/>
            <person name="St John F."/>
            <person name="Stenlid J."/>
            <person name="Sun H."/>
            <person name="Sun S."/>
            <person name="Syed K."/>
            <person name="Tsang A."/>
            <person name="Wiebenga A."/>
            <person name="Young D."/>
            <person name="Pisabarro A."/>
            <person name="Eastwood D.C."/>
            <person name="Martin F."/>
            <person name="Cullen D."/>
            <person name="Grigoriev I.V."/>
            <person name="Hibbett D.S."/>
        </authorList>
    </citation>
    <scope>NUCLEOTIDE SEQUENCE [LARGE SCALE GENOMIC DNA]</scope>
    <source>
        <strain evidence="2 3">ATCC 11539</strain>
    </source>
</reference>
<gene>
    <name evidence="2" type="ORF">GLOTRDRAFT_5864</name>
</gene>
<dbReference type="Proteomes" id="UP000030669">
    <property type="component" value="Unassembled WGS sequence"/>
</dbReference>
<dbReference type="OMA" id="MELVPAP"/>
<protein>
    <recommendedName>
        <fullName evidence="1">BTB domain-containing protein</fullName>
    </recommendedName>
</protein>
<dbReference type="RefSeq" id="XP_007870370.1">
    <property type="nucleotide sequence ID" value="XM_007872179.1"/>
</dbReference>
<dbReference type="KEGG" id="gtr:GLOTRDRAFT_5864"/>
<name>S7RA47_GLOTA</name>
<dbReference type="Pfam" id="PF00651">
    <property type="entry name" value="BTB"/>
    <property type="match status" value="1"/>
</dbReference>
<dbReference type="OrthoDB" id="3357985at2759"/>
<feature type="non-terminal residue" evidence="2">
    <location>
        <position position="1"/>
    </location>
</feature>
<dbReference type="Gene3D" id="3.30.710.10">
    <property type="entry name" value="Potassium Channel Kv1.1, Chain A"/>
    <property type="match status" value="1"/>
</dbReference>
<dbReference type="GeneID" id="19307251"/>
<sequence>INFRVHRLILSLASPLFRDMFAIGAASRQENSLATEEKDAASGLPIVPIMEETGETVEKLLQLCYPGPLEAPIWKSASQLQPVLAAAMKYQFEGAANVLRKELVSLKLLKREPLQVFAAASSLRLQEEARIAARRLLSVEIEIIPEFDELRFVSGLVMFRWMAYRKRCRAAAQSL</sequence>
<evidence type="ECO:0000313" key="3">
    <source>
        <dbReference type="Proteomes" id="UP000030669"/>
    </source>
</evidence>
<feature type="non-terminal residue" evidence="2">
    <location>
        <position position="175"/>
    </location>
</feature>
<dbReference type="HOGENOM" id="CLU_052397_3_0_1"/>
<keyword evidence="3" id="KW-1185">Reference proteome</keyword>
<dbReference type="STRING" id="670483.S7RA47"/>
<proteinExistence type="predicted"/>
<evidence type="ECO:0000313" key="2">
    <source>
        <dbReference type="EMBL" id="EPQ51135.1"/>
    </source>
</evidence>
<dbReference type="PROSITE" id="PS50097">
    <property type="entry name" value="BTB"/>
    <property type="match status" value="1"/>
</dbReference>
<dbReference type="CDD" id="cd18186">
    <property type="entry name" value="BTB_POZ_ZBTB_KLHL-like"/>
    <property type="match status" value="1"/>
</dbReference>
<evidence type="ECO:0000259" key="1">
    <source>
        <dbReference type="PROSITE" id="PS50097"/>
    </source>
</evidence>
<dbReference type="EMBL" id="KB469312">
    <property type="protein sequence ID" value="EPQ51135.1"/>
    <property type="molecule type" value="Genomic_DNA"/>
</dbReference>
<organism evidence="2 3">
    <name type="scientific">Gloeophyllum trabeum (strain ATCC 11539 / FP-39264 / Madison 617)</name>
    <name type="common">Brown rot fungus</name>
    <dbReference type="NCBI Taxonomy" id="670483"/>
    <lineage>
        <taxon>Eukaryota</taxon>
        <taxon>Fungi</taxon>
        <taxon>Dikarya</taxon>
        <taxon>Basidiomycota</taxon>
        <taxon>Agaricomycotina</taxon>
        <taxon>Agaricomycetes</taxon>
        <taxon>Gloeophyllales</taxon>
        <taxon>Gloeophyllaceae</taxon>
        <taxon>Gloeophyllum</taxon>
    </lineage>
</organism>
<accession>S7RA47</accession>
<dbReference type="AlphaFoldDB" id="S7RA47"/>
<dbReference type="InterPro" id="IPR011333">
    <property type="entry name" value="SKP1/BTB/POZ_sf"/>
</dbReference>